<evidence type="ECO:0000313" key="14">
    <source>
        <dbReference type="Proteomes" id="UP001209878"/>
    </source>
</evidence>
<keyword evidence="5" id="KW-0378">Hydrolase</keyword>
<feature type="compositionally biased region" description="Basic and acidic residues" evidence="9">
    <location>
        <begin position="1443"/>
        <end position="1458"/>
    </location>
</feature>
<feature type="region of interest" description="Disordered" evidence="9">
    <location>
        <begin position="1042"/>
        <end position="1075"/>
    </location>
</feature>
<accession>A0AAD9KPM6</accession>
<feature type="domain" description="DEK-C" evidence="12">
    <location>
        <begin position="145"/>
        <end position="200"/>
    </location>
</feature>
<dbReference type="InterPro" id="IPR029021">
    <property type="entry name" value="Prot-tyrosine_phosphatase-like"/>
</dbReference>
<dbReference type="SUPFAM" id="SSF52799">
    <property type="entry name" value="(Phosphotyrosine protein) phosphatases II"/>
    <property type="match status" value="1"/>
</dbReference>
<dbReference type="GO" id="GO:0004722">
    <property type="term" value="F:protein serine/threonine phosphatase activity"/>
    <property type="evidence" value="ECO:0007669"/>
    <property type="project" value="UniProtKB-EC"/>
</dbReference>
<feature type="compositionally biased region" description="Basic and acidic residues" evidence="9">
    <location>
        <begin position="823"/>
        <end position="839"/>
    </location>
</feature>
<dbReference type="FunFam" id="3.90.190.10:FF:000004">
    <property type="entry name" value="Protein phosphatase Slingshot homolog 2"/>
    <property type="match status" value="1"/>
</dbReference>
<feature type="region of interest" description="Disordered" evidence="9">
    <location>
        <begin position="1418"/>
        <end position="1493"/>
    </location>
</feature>
<feature type="compositionally biased region" description="Polar residues" evidence="9">
    <location>
        <begin position="809"/>
        <end position="822"/>
    </location>
</feature>
<reference evidence="13" key="1">
    <citation type="journal article" date="2023" name="Mol. Biol. Evol.">
        <title>Third-Generation Sequencing Reveals the Adaptive Role of the Epigenome in Three Deep-Sea Polychaetes.</title>
        <authorList>
            <person name="Perez M."/>
            <person name="Aroh O."/>
            <person name="Sun Y."/>
            <person name="Lan Y."/>
            <person name="Juniper S.K."/>
            <person name="Young C.R."/>
            <person name="Angers B."/>
            <person name="Qian P.Y."/>
        </authorList>
    </citation>
    <scope>NUCLEOTIDE SEQUENCE</scope>
    <source>
        <strain evidence="13">R07B-5</strain>
    </source>
</reference>
<dbReference type="InterPro" id="IPR016130">
    <property type="entry name" value="Tyr_Pase_AS"/>
</dbReference>
<dbReference type="EC" id="3.1.3.16" evidence="3"/>
<dbReference type="PROSITE" id="PS50056">
    <property type="entry name" value="TYR_PHOSPHATASE_2"/>
    <property type="match status" value="1"/>
</dbReference>
<dbReference type="PROSITE" id="PS50054">
    <property type="entry name" value="TYR_PHOSPHATASE_DUAL"/>
    <property type="match status" value="1"/>
</dbReference>
<keyword evidence="14" id="KW-1185">Reference proteome</keyword>
<protein>
    <recommendedName>
        <fullName evidence="3">protein-serine/threonine phosphatase</fullName>
        <ecNumber evidence="3">3.1.3.16</ecNumber>
    </recommendedName>
</protein>
<dbReference type="GO" id="GO:0030837">
    <property type="term" value="P:negative regulation of actin filament polymerization"/>
    <property type="evidence" value="ECO:0007669"/>
    <property type="project" value="InterPro"/>
</dbReference>
<dbReference type="InterPro" id="IPR043588">
    <property type="entry name" value="SSH-N"/>
</dbReference>
<feature type="region of interest" description="Disordered" evidence="9">
    <location>
        <begin position="405"/>
        <end position="443"/>
    </location>
</feature>
<dbReference type="PROSITE" id="PS00383">
    <property type="entry name" value="TYR_PHOSPHATASE_1"/>
    <property type="match status" value="1"/>
</dbReference>
<feature type="compositionally biased region" description="Pro residues" evidence="9">
    <location>
        <begin position="1228"/>
        <end position="1239"/>
    </location>
</feature>
<feature type="compositionally biased region" description="Basic and acidic residues" evidence="9">
    <location>
        <begin position="757"/>
        <end position="775"/>
    </location>
</feature>
<evidence type="ECO:0000259" key="12">
    <source>
        <dbReference type="PROSITE" id="PS51998"/>
    </source>
</evidence>
<dbReference type="InterPro" id="IPR020422">
    <property type="entry name" value="TYR_PHOSPHATASE_DUAL_dom"/>
</dbReference>
<dbReference type="GO" id="GO:0003779">
    <property type="term" value="F:actin binding"/>
    <property type="evidence" value="ECO:0007669"/>
    <property type="project" value="InterPro"/>
</dbReference>
<evidence type="ECO:0000259" key="11">
    <source>
        <dbReference type="PROSITE" id="PS50056"/>
    </source>
</evidence>
<keyword evidence="4" id="KW-0963">Cytoplasm</keyword>
<feature type="region of interest" description="Disordered" evidence="9">
    <location>
        <begin position="1355"/>
        <end position="1404"/>
    </location>
</feature>
<dbReference type="PROSITE" id="PS51998">
    <property type="entry name" value="DEK_C"/>
    <property type="match status" value="1"/>
</dbReference>
<evidence type="ECO:0000259" key="10">
    <source>
        <dbReference type="PROSITE" id="PS50054"/>
    </source>
</evidence>
<feature type="compositionally biased region" description="Basic residues" evidence="9">
    <location>
        <begin position="786"/>
        <end position="795"/>
    </location>
</feature>
<sequence length="1506" mass="166518">MYPTHNRYLVVVSTIDRQDTEESVILGVDIMDDQATIGLVLTIWGDMTIRLDGDGGFSLASNERHHIFKPVSVQAMWSALQSLIRVRNIAQRNNYYPKGLTHTWVTYYEVRVKSEQSCINEWNAMEDIESHRSETPVAAGSLEKAQVEKAIKSKLKAIMMAVDLEEVTSVYLRSRLEETMEMSLTEYKPFIDEEMIVIMRQMDAASEIFEYLYLGSEWNASNLEELQEQGVGNILNMAREIDNFFPGVIEYYNVRVYDVEQAELLRHWDNTFKFINRVKQQHQKVLVHCKMGVSRSACTVMAYAMKEYGWTLEQAYQFVKQKRSCIKPNAGFMKQLIIYQGILDASKQRHNKLWRSVSVGNLNEMTRRRESSEESSEDEKQTDEFLDLSRPRSWTPHNCELHCRKNRHTDKDDTSSSDGKQATGANVVHSPPAERSGTCGASSTTGEVALFTLDEDSMNTDQNASPKPCTNTFNNQPVVDTAAWCVAPHGAVSSVRKVEEWMAKTPLEGIVESSAAAMENSVIDSSAESPTLSRANVRHEKTKVHCGTDEGCVESLAPPHMVHSASASALLTSKVRPDNSWIKDALPTMSDGTTADEAVPNSVVEDKPEVVDNIADLTNQKRDTVSEDGSLSVKSDDGAELKEIGVVTHYEKELIPWNTGTVRRQTQDLEERLKSGLKLCSDASSPVSSIGSPVLTHNDFSSVAASNPPLTDLGDDPAALSPERSSASTDALAKKLVSSIYANEDIPLEPGIVMRTKHEIEERSKKSRDVDESRPVQRSSSWKVGQAKRSHKRHNRNSDRRKTCMPVLQYSSFVDNSGSAYDSQRRRCSAGEERKTTTKPENSCEVKVYQIGTEQVEMQKDKVKRRTKDFEELSKEEQDERACPVLIPTTQELKRSHSPFPSNDDFEIRTGSVLEQKLTIEMKYGTAMETTHHVTKAKHLDDAMKTNVDAQNHVDADAPTLDANLNVEMTSDVLACSACSSRQIAGGSDRAGGQSNVDFGDKCGDAGCKYCSRVLDAYYGVAGGTTGEQPRKVAGPTCDDVKDPVGGFSPPRLHRLAEGDDVNSTKQAKANDSDSENALLYSSNYCLPGVPRKTMTSHATCGSYPTQDALHDSCDHNASDEFIQSLKHSDIQNGPRTLDTPCSGSDVRPVTVYEEEDTTSRVRTTWHETATLSPTPTHKMDARTLTLIRHVASTFQCSPVRSRGIVRRIARDIESGASLQESCVETPPELPKSAPPEVPKSLPPAACLNSNARVAYESHASSDVTAEESPVTCASSHSFKSTRALQLNTKETTHPVDSTEPPESVVVSRETSLHEPSPPPTTDDSRVRNLVEIFEPKDSGASAAIVKRLTWHAGDRTKPTLASPSDDTGSATESPPGRRRPLPEVSVGTNASDQPQRHTDGSGDSKFVTKLVELCTVPEVTSSQQDESGVPTRSMPTPAGDQRSCHMTDPRRPWEHRIPINTQREPDPSQVPRKTRKLHGKSHPLSRLSGDASQLGRSVNPFYNTM</sequence>
<evidence type="ECO:0000256" key="7">
    <source>
        <dbReference type="ARBA" id="ARBA00023212"/>
    </source>
</evidence>
<dbReference type="GO" id="GO:0005856">
    <property type="term" value="C:cytoskeleton"/>
    <property type="evidence" value="ECO:0007669"/>
    <property type="project" value="UniProtKB-SubCell"/>
</dbReference>
<dbReference type="InterPro" id="IPR014876">
    <property type="entry name" value="DEK_C"/>
</dbReference>
<comment type="caution">
    <text evidence="13">The sequence shown here is derived from an EMBL/GenBank/DDBJ whole genome shotgun (WGS) entry which is preliminary data.</text>
</comment>
<dbReference type="PANTHER" id="PTHR45864:SF2">
    <property type="entry name" value="PROTEIN PHOSPHATASE SLINGSHOT"/>
    <property type="match status" value="1"/>
</dbReference>
<gene>
    <name evidence="13" type="ORF">NP493_735g03031</name>
</gene>
<comment type="catalytic activity">
    <reaction evidence="8">
        <text>O-phospho-L-threonyl-[protein] + H2O = L-threonyl-[protein] + phosphate</text>
        <dbReference type="Rhea" id="RHEA:47004"/>
        <dbReference type="Rhea" id="RHEA-COMP:11060"/>
        <dbReference type="Rhea" id="RHEA-COMP:11605"/>
        <dbReference type="ChEBI" id="CHEBI:15377"/>
        <dbReference type="ChEBI" id="CHEBI:30013"/>
        <dbReference type="ChEBI" id="CHEBI:43474"/>
        <dbReference type="ChEBI" id="CHEBI:61977"/>
        <dbReference type="EC" id="3.1.3.16"/>
    </reaction>
</comment>
<feature type="domain" description="Tyrosine specific protein phosphatases" evidence="11">
    <location>
        <begin position="269"/>
        <end position="323"/>
    </location>
</feature>
<feature type="domain" description="Tyrosine-protein phosphatase" evidence="10">
    <location>
        <begin position="204"/>
        <end position="345"/>
    </location>
</feature>
<dbReference type="InterPro" id="IPR000387">
    <property type="entry name" value="Tyr_Pase_dom"/>
</dbReference>
<feature type="compositionally biased region" description="Polar residues" evidence="9">
    <location>
        <begin position="1360"/>
        <end position="1373"/>
    </location>
</feature>
<dbReference type="Pfam" id="PF23040">
    <property type="entry name" value="PH_SSH1-like_1st"/>
    <property type="match status" value="1"/>
</dbReference>
<feature type="region of interest" description="Disordered" evidence="9">
    <location>
        <begin position="757"/>
        <end position="839"/>
    </location>
</feature>
<dbReference type="SMART" id="SM00195">
    <property type="entry name" value="DSPc"/>
    <property type="match status" value="1"/>
</dbReference>
<organism evidence="13 14">
    <name type="scientific">Ridgeia piscesae</name>
    <name type="common">Tubeworm</name>
    <dbReference type="NCBI Taxonomy" id="27915"/>
    <lineage>
        <taxon>Eukaryota</taxon>
        <taxon>Metazoa</taxon>
        <taxon>Spiralia</taxon>
        <taxon>Lophotrochozoa</taxon>
        <taxon>Annelida</taxon>
        <taxon>Polychaeta</taxon>
        <taxon>Sedentaria</taxon>
        <taxon>Canalipalpata</taxon>
        <taxon>Sabellida</taxon>
        <taxon>Siboglinidae</taxon>
        <taxon>Ridgeia</taxon>
    </lineage>
</organism>
<dbReference type="Pfam" id="PF08766">
    <property type="entry name" value="DEK_C"/>
    <property type="match status" value="1"/>
</dbReference>
<feature type="compositionally biased region" description="Basic residues" evidence="9">
    <location>
        <begin position="1473"/>
        <end position="1484"/>
    </location>
</feature>
<dbReference type="Gene3D" id="3.90.190.10">
    <property type="entry name" value="Protein tyrosine phosphatase superfamily"/>
    <property type="match status" value="1"/>
</dbReference>
<evidence type="ECO:0000256" key="6">
    <source>
        <dbReference type="ARBA" id="ARBA00022912"/>
    </source>
</evidence>
<proteinExistence type="inferred from homology"/>
<comment type="subcellular location">
    <subcellularLocation>
        <location evidence="1">Cytoplasm</location>
        <location evidence="1">Cytoskeleton</location>
    </subcellularLocation>
</comment>
<dbReference type="Proteomes" id="UP001209878">
    <property type="component" value="Unassembled WGS sequence"/>
</dbReference>
<dbReference type="InterPro" id="IPR000340">
    <property type="entry name" value="Dual-sp_phosphatase_cat-dom"/>
</dbReference>
<dbReference type="Pfam" id="PF00782">
    <property type="entry name" value="DSPc"/>
    <property type="match status" value="1"/>
</dbReference>
<evidence type="ECO:0000256" key="4">
    <source>
        <dbReference type="ARBA" id="ARBA00022490"/>
    </source>
</evidence>
<dbReference type="InterPro" id="IPR043587">
    <property type="entry name" value="Phosphatase_SSH-like"/>
</dbReference>
<feature type="region of interest" description="Disordered" evidence="9">
    <location>
        <begin position="706"/>
        <end position="729"/>
    </location>
</feature>
<evidence type="ECO:0000256" key="5">
    <source>
        <dbReference type="ARBA" id="ARBA00022801"/>
    </source>
</evidence>
<evidence type="ECO:0000256" key="9">
    <source>
        <dbReference type="SAM" id="MobiDB-lite"/>
    </source>
</evidence>
<evidence type="ECO:0000256" key="2">
    <source>
        <dbReference type="ARBA" id="ARBA00009580"/>
    </source>
</evidence>
<keyword evidence="7" id="KW-0206">Cytoskeleton</keyword>
<feature type="region of interest" description="Disordered" evidence="9">
    <location>
        <begin position="1284"/>
        <end position="1327"/>
    </location>
</feature>
<feature type="region of interest" description="Disordered" evidence="9">
    <location>
        <begin position="1218"/>
        <end position="1239"/>
    </location>
</feature>
<evidence type="ECO:0000313" key="13">
    <source>
        <dbReference type="EMBL" id="KAK2175354.1"/>
    </source>
</evidence>
<feature type="compositionally biased region" description="Basic and acidic residues" evidence="9">
    <location>
        <begin position="405"/>
        <end position="414"/>
    </location>
</feature>
<feature type="region of interest" description="Disordered" evidence="9">
    <location>
        <begin position="365"/>
        <end position="389"/>
    </location>
</feature>
<dbReference type="EMBL" id="JAODUO010000735">
    <property type="protein sequence ID" value="KAK2175354.1"/>
    <property type="molecule type" value="Genomic_DNA"/>
</dbReference>
<dbReference type="PANTHER" id="PTHR45864">
    <property type="entry name" value="SLINGSHOT PROTEIN PHOSPHATASE HOMOLOG"/>
    <property type="match status" value="1"/>
</dbReference>
<evidence type="ECO:0000256" key="1">
    <source>
        <dbReference type="ARBA" id="ARBA00004245"/>
    </source>
</evidence>
<name>A0AAD9KPM6_RIDPI</name>
<keyword evidence="6" id="KW-0904">Protein phosphatase</keyword>
<comment type="similarity">
    <text evidence="2">Belongs to the protein-tyrosine phosphatase family.</text>
</comment>
<evidence type="ECO:0000256" key="3">
    <source>
        <dbReference type="ARBA" id="ARBA00013081"/>
    </source>
</evidence>
<evidence type="ECO:0000256" key="8">
    <source>
        <dbReference type="ARBA" id="ARBA00048336"/>
    </source>
</evidence>